<accession>A0A9W8A0U3</accession>
<dbReference type="GO" id="GO:0003723">
    <property type="term" value="F:RNA binding"/>
    <property type="evidence" value="ECO:0007669"/>
    <property type="project" value="UniProtKB-UniRule"/>
</dbReference>
<feature type="compositionally biased region" description="Polar residues" evidence="2">
    <location>
        <begin position="611"/>
        <end position="623"/>
    </location>
</feature>
<feature type="region of interest" description="Disordered" evidence="2">
    <location>
        <begin position="568"/>
        <end position="659"/>
    </location>
</feature>
<keyword evidence="5" id="KW-0413">Isomerase</keyword>
<evidence type="ECO:0000313" key="6">
    <source>
        <dbReference type="Proteomes" id="UP001150538"/>
    </source>
</evidence>
<evidence type="ECO:0000259" key="4">
    <source>
        <dbReference type="PROSITE" id="PS51061"/>
    </source>
</evidence>
<feature type="compositionally biased region" description="Polar residues" evidence="2">
    <location>
        <begin position="26"/>
        <end position="49"/>
    </location>
</feature>
<sequence length="659" mass="70904">MPTAIEEALKKLEGTHLAAAAAAANRTASGSPTNSQGSASQHEMSSNTGFGNGQHHQHSQYQQAPKQQNINNAYSTPEMTPGRSRSYTNTGHNNRSSALFTVQGVSPNATTSRPLNSAEISLMNNMPEDAIPNSIVVKNINFEIKREELLQTMVDRGLPLPYAFNYHYEGGLFRGLAFANFYSPEEAAQTFVGLNGITLLGRTIKVEYKKALPGMTPAECMARQKPHMHQQGITPDIQSLSIGSRDGVAGTVRTRKHTISHVGGRTRGRPQSMMVGGSPMPVPDTKNNTGIDLDDKDTRLLYDLISQFRHDKSMVELEFPSALSDRQRHCVMMIAERFGLNHETKGDFSTRFIRVYKSLGTLLEATEIKRRPVHTNSGMSSNSTLSRSSTGPANSSAAGRQRPVSAIFDIMQPPSSSTGNKISLFSPTGVTSRPEMPQPSGYPFGGSESFGSSTITLSSNTGLGLGIPPRGRSLTTVHTGNFTSSPQTTSIASIAQNALASPTGFRSPPPTANSRMSGTFNALNNRLFGDAVVVPVRQPNGPDINNNFAARAQKQQRQEHLKTLQLNRQRRLSDAASPSPNTAQFPLSPIPGIKIANKESKAIPIVDPKSSEPQLKSESTSTKDNSEHDSEASGLKTPDSISGKVAEGQSVAQTVVAED</sequence>
<dbReference type="Gene3D" id="3.30.70.330">
    <property type="match status" value="1"/>
</dbReference>
<dbReference type="InterPro" id="IPR000504">
    <property type="entry name" value="RRM_dom"/>
</dbReference>
<name>A0A9W8A0U3_9FUNG</name>
<dbReference type="InterPro" id="IPR036867">
    <property type="entry name" value="R3H_dom_sf"/>
</dbReference>
<dbReference type="Gene3D" id="3.30.1370.50">
    <property type="entry name" value="R3H-like domain"/>
    <property type="match status" value="1"/>
</dbReference>
<dbReference type="Proteomes" id="UP001150538">
    <property type="component" value="Unassembled WGS sequence"/>
</dbReference>
<gene>
    <name evidence="5" type="primary">PIN4</name>
    <name evidence="5" type="ORF">H4219_001186</name>
</gene>
<dbReference type="OrthoDB" id="434258at2759"/>
<proteinExistence type="predicted"/>
<protein>
    <submittedName>
        <fullName evidence="5">Peptidyl-prolyl cis-trans isomerase pin4</fullName>
    </submittedName>
</protein>
<dbReference type="SMART" id="SM00360">
    <property type="entry name" value="RRM"/>
    <property type="match status" value="1"/>
</dbReference>
<feature type="compositionally biased region" description="Low complexity" evidence="2">
    <location>
        <begin position="375"/>
        <end position="391"/>
    </location>
</feature>
<feature type="region of interest" description="Disordered" evidence="2">
    <location>
        <begin position="257"/>
        <end position="292"/>
    </location>
</feature>
<feature type="domain" description="R3H" evidence="4">
    <location>
        <begin position="295"/>
        <end position="359"/>
    </location>
</feature>
<evidence type="ECO:0000313" key="5">
    <source>
        <dbReference type="EMBL" id="KAJ1920628.1"/>
    </source>
</evidence>
<feature type="compositionally biased region" description="Polar residues" evidence="2">
    <location>
        <begin position="59"/>
        <end position="95"/>
    </location>
</feature>
<dbReference type="InterPro" id="IPR012677">
    <property type="entry name" value="Nucleotide-bd_a/b_plait_sf"/>
</dbReference>
<dbReference type="InterPro" id="IPR001374">
    <property type="entry name" value="R3H_dom"/>
</dbReference>
<dbReference type="PROSITE" id="PS51061">
    <property type="entry name" value="R3H"/>
    <property type="match status" value="1"/>
</dbReference>
<comment type="caution">
    <text evidence="5">The sequence shown here is derived from an EMBL/GenBank/DDBJ whole genome shotgun (WGS) entry which is preliminary data.</text>
</comment>
<keyword evidence="6" id="KW-1185">Reference proteome</keyword>
<feature type="domain" description="RRM" evidence="3">
    <location>
        <begin position="133"/>
        <end position="211"/>
    </location>
</feature>
<evidence type="ECO:0000256" key="1">
    <source>
        <dbReference type="PROSITE-ProRule" id="PRU00176"/>
    </source>
</evidence>
<feature type="region of interest" description="Disordered" evidence="2">
    <location>
        <begin position="23"/>
        <end position="95"/>
    </location>
</feature>
<evidence type="ECO:0000259" key="3">
    <source>
        <dbReference type="PROSITE" id="PS50102"/>
    </source>
</evidence>
<organism evidence="5 6">
    <name type="scientific">Mycoemilia scoparia</name>
    <dbReference type="NCBI Taxonomy" id="417184"/>
    <lineage>
        <taxon>Eukaryota</taxon>
        <taxon>Fungi</taxon>
        <taxon>Fungi incertae sedis</taxon>
        <taxon>Zoopagomycota</taxon>
        <taxon>Kickxellomycotina</taxon>
        <taxon>Kickxellomycetes</taxon>
        <taxon>Kickxellales</taxon>
        <taxon>Kickxellaceae</taxon>
        <taxon>Mycoemilia</taxon>
    </lineage>
</organism>
<dbReference type="SUPFAM" id="SSF54928">
    <property type="entry name" value="RNA-binding domain, RBD"/>
    <property type="match status" value="1"/>
</dbReference>
<evidence type="ECO:0000256" key="2">
    <source>
        <dbReference type="SAM" id="MobiDB-lite"/>
    </source>
</evidence>
<dbReference type="SUPFAM" id="SSF82708">
    <property type="entry name" value="R3H domain"/>
    <property type="match status" value="1"/>
</dbReference>
<dbReference type="InterPro" id="IPR035979">
    <property type="entry name" value="RBD_domain_sf"/>
</dbReference>
<dbReference type="EMBL" id="JANBPU010000011">
    <property type="protein sequence ID" value="KAJ1920628.1"/>
    <property type="molecule type" value="Genomic_DNA"/>
</dbReference>
<keyword evidence="1" id="KW-0694">RNA-binding</keyword>
<dbReference type="AlphaFoldDB" id="A0A9W8A0U3"/>
<reference evidence="5" key="1">
    <citation type="submission" date="2022-07" db="EMBL/GenBank/DDBJ databases">
        <title>Phylogenomic reconstructions and comparative analyses of Kickxellomycotina fungi.</title>
        <authorList>
            <person name="Reynolds N.K."/>
            <person name="Stajich J.E."/>
            <person name="Barry K."/>
            <person name="Grigoriev I.V."/>
            <person name="Crous P."/>
            <person name="Smith M.E."/>
        </authorList>
    </citation>
    <scope>NUCLEOTIDE SEQUENCE</scope>
    <source>
        <strain evidence="5">NBRC 100468</strain>
    </source>
</reference>
<feature type="compositionally biased region" description="Polar residues" evidence="2">
    <location>
        <begin position="576"/>
        <end position="585"/>
    </location>
</feature>
<dbReference type="PROSITE" id="PS50102">
    <property type="entry name" value="RRM"/>
    <property type="match status" value="1"/>
</dbReference>
<feature type="region of interest" description="Disordered" evidence="2">
    <location>
        <begin position="370"/>
        <end position="401"/>
    </location>
</feature>
<feature type="compositionally biased region" description="Basic residues" evidence="2">
    <location>
        <begin position="257"/>
        <end position="268"/>
    </location>
</feature>
<dbReference type="GO" id="GO:0016853">
    <property type="term" value="F:isomerase activity"/>
    <property type="evidence" value="ECO:0007669"/>
    <property type="project" value="UniProtKB-KW"/>
</dbReference>